<dbReference type="Proteomes" id="UP001519460">
    <property type="component" value="Unassembled WGS sequence"/>
</dbReference>
<organism evidence="1 2">
    <name type="scientific">Batillaria attramentaria</name>
    <dbReference type="NCBI Taxonomy" id="370345"/>
    <lineage>
        <taxon>Eukaryota</taxon>
        <taxon>Metazoa</taxon>
        <taxon>Spiralia</taxon>
        <taxon>Lophotrochozoa</taxon>
        <taxon>Mollusca</taxon>
        <taxon>Gastropoda</taxon>
        <taxon>Caenogastropoda</taxon>
        <taxon>Sorbeoconcha</taxon>
        <taxon>Cerithioidea</taxon>
        <taxon>Batillariidae</taxon>
        <taxon>Batillaria</taxon>
    </lineage>
</organism>
<protein>
    <submittedName>
        <fullName evidence="1">Uncharacterized protein</fullName>
    </submittedName>
</protein>
<proteinExistence type="predicted"/>
<evidence type="ECO:0000313" key="2">
    <source>
        <dbReference type="Proteomes" id="UP001519460"/>
    </source>
</evidence>
<comment type="caution">
    <text evidence="1">The sequence shown here is derived from an EMBL/GenBank/DDBJ whole genome shotgun (WGS) entry which is preliminary data.</text>
</comment>
<keyword evidence="2" id="KW-1185">Reference proteome</keyword>
<accession>A0ABD0JSR8</accession>
<evidence type="ECO:0000313" key="1">
    <source>
        <dbReference type="EMBL" id="KAK7478161.1"/>
    </source>
</evidence>
<sequence>MNAELIWTVRHLGLDLSYQRKAFTSFTASPTTSSPVTLLLSCALRRQLSCPHPILPSGAPVSLSASHLSGNLPGPRLGLYPGYLFITPARYCIQIYG</sequence>
<dbReference type="AlphaFoldDB" id="A0ABD0JSR8"/>
<reference evidence="1 2" key="1">
    <citation type="journal article" date="2023" name="Sci. Data">
        <title>Genome assembly of the Korean intertidal mud-creeper Batillaria attramentaria.</title>
        <authorList>
            <person name="Patra A.K."/>
            <person name="Ho P.T."/>
            <person name="Jun S."/>
            <person name="Lee S.J."/>
            <person name="Kim Y."/>
            <person name="Won Y.J."/>
        </authorList>
    </citation>
    <scope>NUCLEOTIDE SEQUENCE [LARGE SCALE GENOMIC DNA]</scope>
    <source>
        <strain evidence="1">Wonlab-2016</strain>
    </source>
</reference>
<dbReference type="EMBL" id="JACVVK020000332">
    <property type="protein sequence ID" value="KAK7478161.1"/>
    <property type="molecule type" value="Genomic_DNA"/>
</dbReference>
<name>A0ABD0JSR8_9CAEN</name>
<gene>
    <name evidence="1" type="ORF">BaRGS_00030608</name>
</gene>